<dbReference type="Pfam" id="PF21680">
    <property type="entry name" value="GIDA_C_1st"/>
    <property type="match status" value="1"/>
</dbReference>
<reference evidence="7" key="1">
    <citation type="submission" date="2023-06" db="EMBL/GenBank/DDBJ databases">
        <title>Male Hemibagrus guttatus genome.</title>
        <authorList>
            <person name="Bian C."/>
        </authorList>
    </citation>
    <scope>NUCLEOTIDE SEQUENCE</scope>
    <source>
        <strain evidence="7">Male_cb2023</strain>
        <tissue evidence="7">Muscle</tissue>
    </source>
</reference>
<feature type="binding site" evidence="5">
    <location>
        <position position="61"/>
    </location>
    <ligand>
        <name>Mg(2+)</name>
        <dbReference type="ChEBI" id="CHEBI:18420"/>
        <label>1</label>
    </ligand>
</feature>
<dbReference type="GO" id="GO:0050660">
    <property type="term" value="F:flavin adenine dinucleotide binding"/>
    <property type="evidence" value="ECO:0007669"/>
    <property type="project" value="InterPro"/>
</dbReference>
<comment type="caution">
    <text evidence="7">The sequence shown here is derived from an EMBL/GenBank/DDBJ whole genome shotgun (WGS) entry which is preliminary data.</text>
</comment>
<dbReference type="InterPro" id="IPR002218">
    <property type="entry name" value="MnmG-rel"/>
</dbReference>
<evidence type="ECO:0000256" key="4">
    <source>
        <dbReference type="ARBA" id="ARBA00022827"/>
    </source>
</evidence>
<dbReference type="GO" id="GO:0046872">
    <property type="term" value="F:metal ion binding"/>
    <property type="evidence" value="ECO:0007669"/>
    <property type="project" value="UniProtKB-KW"/>
</dbReference>
<evidence type="ECO:0000256" key="5">
    <source>
        <dbReference type="PIRSR" id="PIRSR605502-1"/>
    </source>
</evidence>
<dbReference type="SMART" id="SM01228">
    <property type="entry name" value="GIDA_assoc_3"/>
    <property type="match status" value="1"/>
</dbReference>
<evidence type="ECO:0000313" key="8">
    <source>
        <dbReference type="Proteomes" id="UP001274896"/>
    </source>
</evidence>
<dbReference type="GO" id="GO:0030488">
    <property type="term" value="P:tRNA methylation"/>
    <property type="evidence" value="ECO:0007669"/>
    <property type="project" value="TreeGrafter"/>
</dbReference>
<dbReference type="Gene3D" id="3.50.50.60">
    <property type="entry name" value="FAD/NAD(P)-binding domain"/>
    <property type="match status" value="2"/>
</dbReference>
<sequence>PADLEHYKAGMVLSGVGDALGYRNQLWEYNESGPAIHQELQELGGLKNITVQLPDWPVSDDTVLHLATAEALATGKEGEDLLHEVASRYVEGMKDMEGRKPGPSSILGVSQLRPGTEAGYRIAYNPEGTGCGAAMRSMCIGLRYPRPEQLTSLVSVAVESGRMTHPHPTGFLGAVASALFTAYAIQRRPVTTWGLGLVKEACPIVKELVRSAGYAVPETERDWGYFTEKWQWYLELRGLSSGTGPVVFPERYGPAERDEAYKSFSLSGWAGRSGHDAPMIALDALLGAGSNWEELMSRAGFHGGALSCNPSLGGVGKGQLVKEVDALDGLMGRAGDYAGVHFSILNRSKGPAVWGPRAQLDRVRYREFIQSQLLNMPRLTVIEGSVEDLIVSAPDPEKPGKHRVTGVRMAGGVGEILASSVVITTGTFLSGSLFMGQTSSPGGRMGEPPSCAGLSHSLREVLALKLGRLRTGTPPRIIKDTIDFSLAKLHLPDPRPTPFSFINKHTHCKPEDQLPCHLTYTTPGVEDVVRESLHENSHIQQDTKGPRYCPSIESRVLRFPGRQHQVWLEPEGLTSDLVYPQGLSMTMPPELQLRLLREIPALQRVEIRIPGYGVQYDFVCPMQLFPWLQVKCVQGLFLAGQINGTTGYEEAAAQGLWAGVNAGRTALTLSPLSLSRTESYIGVMIDDLVSRGVTEPYRMFTSRAEFRTSLRPDNADLRLTLRGFEEVGCVSLERYIEAVRVSRSLSEALVALQSFTLSTPRWREKMQYTGISETKSTLISGEEILQHKEVSFEMLASIFPDIFAQYMEFSQRIKIEAVYRPHCENQKREMERIQVEESLVLPPDLDYRSLPVSLSDEVREVLDRARPDTLGAAIRLPGVTPAAIVHLLNYVRKTERKTASRRTRM</sequence>
<keyword evidence="3" id="KW-0285">Flavoprotein</keyword>
<dbReference type="InterPro" id="IPR004416">
    <property type="entry name" value="MnmG"/>
</dbReference>
<dbReference type="GO" id="GO:0005739">
    <property type="term" value="C:mitochondrion"/>
    <property type="evidence" value="ECO:0007669"/>
    <property type="project" value="GOC"/>
</dbReference>
<dbReference type="Proteomes" id="UP001274896">
    <property type="component" value="Unassembled WGS sequence"/>
</dbReference>
<evidence type="ECO:0000259" key="6">
    <source>
        <dbReference type="SMART" id="SM01228"/>
    </source>
</evidence>
<dbReference type="SUPFAM" id="SSF101478">
    <property type="entry name" value="ADP-ribosylglycohydrolase"/>
    <property type="match status" value="1"/>
</dbReference>
<keyword evidence="5" id="KW-0460">Magnesium</keyword>
<dbReference type="InterPro" id="IPR026904">
    <property type="entry name" value="MnmG_C"/>
</dbReference>
<dbReference type="FunFam" id="3.50.50.60:FF:000002">
    <property type="entry name" value="tRNA uridine 5-carboxymethylaminomethyl modification enzyme MnmG"/>
    <property type="match status" value="1"/>
</dbReference>
<dbReference type="GO" id="GO:0070899">
    <property type="term" value="P:mitochondrial tRNA wobble uridine modification"/>
    <property type="evidence" value="ECO:0007669"/>
    <property type="project" value="UniProtKB-ARBA"/>
</dbReference>
<dbReference type="InterPro" id="IPR049312">
    <property type="entry name" value="GIDA_C_N"/>
</dbReference>
<feature type="binding site" evidence="5">
    <location>
        <position position="59"/>
    </location>
    <ligand>
        <name>Mg(2+)</name>
        <dbReference type="ChEBI" id="CHEBI:18420"/>
        <label>1</label>
    </ligand>
</feature>
<dbReference type="AlphaFoldDB" id="A0AAE0QQL1"/>
<comment type="similarity">
    <text evidence="2">Belongs to the MnmG family.</text>
</comment>
<proteinExistence type="inferred from homology"/>
<dbReference type="Gene3D" id="1.10.4080.10">
    <property type="entry name" value="ADP-ribosylation/Crystallin J1"/>
    <property type="match status" value="1"/>
</dbReference>
<dbReference type="Pfam" id="PF13932">
    <property type="entry name" value="SAM_GIDA_C"/>
    <property type="match status" value="1"/>
</dbReference>
<dbReference type="NCBIfam" id="TIGR00136">
    <property type="entry name" value="mnmG_gidA"/>
    <property type="match status" value="1"/>
</dbReference>
<dbReference type="InterPro" id="IPR040131">
    <property type="entry name" value="MnmG_N"/>
</dbReference>
<dbReference type="PANTHER" id="PTHR11806">
    <property type="entry name" value="GLUCOSE INHIBITED DIVISION PROTEIN A"/>
    <property type="match status" value="1"/>
</dbReference>
<keyword evidence="4" id="KW-0274">FAD</keyword>
<name>A0AAE0QQL1_9TELE</name>
<dbReference type="SUPFAM" id="SSF51905">
    <property type="entry name" value="FAD/NAD(P)-binding domain"/>
    <property type="match status" value="1"/>
</dbReference>
<feature type="binding site" evidence="5">
    <location>
        <position position="60"/>
    </location>
    <ligand>
        <name>Mg(2+)</name>
        <dbReference type="ChEBI" id="CHEBI:18420"/>
        <label>1</label>
    </ligand>
</feature>
<dbReference type="GO" id="GO:0005829">
    <property type="term" value="C:cytosol"/>
    <property type="evidence" value="ECO:0007669"/>
    <property type="project" value="TreeGrafter"/>
</dbReference>
<protein>
    <recommendedName>
        <fullName evidence="6">tRNA uridine 5-carboxymethylaminomethyl modification enzyme C-terminal subdomain domain-containing protein</fullName>
    </recommendedName>
</protein>
<dbReference type="InterPro" id="IPR036705">
    <property type="entry name" value="Ribosyl_crysJ1_sf"/>
</dbReference>
<organism evidence="7 8">
    <name type="scientific">Hemibagrus guttatus</name>
    <dbReference type="NCBI Taxonomy" id="175788"/>
    <lineage>
        <taxon>Eukaryota</taxon>
        <taxon>Metazoa</taxon>
        <taxon>Chordata</taxon>
        <taxon>Craniata</taxon>
        <taxon>Vertebrata</taxon>
        <taxon>Euteleostomi</taxon>
        <taxon>Actinopterygii</taxon>
        <taxon>Neopterygii</taxon>
        <taxon>Teleostei</taxon>
        <taxon>Ostariophysi</taxon>
        <taxon>Siluriformes</taxon>
        <taxon>Bagridae</taxon>
        <taxon>Hemibagrus</taxon>
    </lineage>
</organism>
<accession>A0AAE0QQL1</accession>
<gene>
    <name evidence="7" type="ORF">QTP70_014148</name>
</gene>
<dbReference type="FunFam" id="1.10.150.570:FF:000001">
    <property type="entry name" value="tRNA uridine 5-carboxymethylaminomethyl modification enzyme MnmG"/>
    <property type="match status" value="1"/>
</dbReference>
<dbReference type="Gene3D" id="1.10.150.570">
    <property type="entry name" value="GidA associated domain, C-terminal subdomain"/>
    <property type="match status" value="1"/>
</dbReference>
<dbReference type="InterPro" id="IPR044920">
    <property type="entry name" value="MnmG_C_subdom_sf"/>
</dbReference>
<dbReference type="PANTHER" id="PTHR11806:SF0">
    <property type="entry name" value="PROTEIN MTO1 HOMOLOG, MITOCHONDRIAL"/>
    <property type="match status" value="1"/>
</dbReference>
<dbReference type="InterPro" id="IPR047001">
    <property type="entry name" value="MnmG_C_subdom"/>
</dbReference>
<dbReference type="InterPro" id="IPR036188">
    <property type="entry name" value="FAD/NAD-bd_sf"/>
</dbReference>
<evidence type="ECO:0000256" key="3">
    <source>
        <dbReference type="ARBA" id="ARBA00022630"/>
    </source>
</evidence>
<dbReference type="EMBL" id="JAUCMX010000012">
    <property type="protein sequence ID" value="KAK3528953.1"/>
    <property type="molecule type" value="Genomic_DNA"/>
</dbReference>
<comment type="cofactor">
    <cofactor evidence="5">
        <name>Mg(2+)</name>
        <dbReference type="ChEBI" id="CHEBI:18420"/>
    </cofactor>
    <text evidence="5">Binds 2 magnesium ions per subunit.</text>
</comment>
<keyword evidence="8" id="KW-1185">Reference proteome</keyword>
<feature type="domain" description="tRNA uridine 5-carboxymethylaminomethyl modification enzyme C-terminal subdomain" evidence="6">
    <location>
        <begin position="817"/>
        <end position="889"/>
    </location>
</feature>
<feature type="non-terminal residue" evidence="7">
    <location>
        <position position="905"/>
    </location>
</feature>
<dbReference type="Pfam" id="PF01134">
    <property type="entry name" value="GIDA"/>
    <property type="match status" value="1"/>
</dbReference>
<keyword evidence="5" id="KW-0479">Metal-binding</keyword>
<evidence type="ECO:0000256" key="2">
    <source>
        <dbReference type="ARBA" id="ARBA00007653"/>
    </source>
</evidence>
<evidence type="ECO:0000313" key="7">
    <source>
        <dbReference type="EMBL" id="KAK3528953.1"/>
    </source>
</evidence>
<evidence type="ECO:0000256" key="1">
    <source>
        <dbReference type="ARBA" id="ARBA00001974"/>
    </source>
</evidence>
<comment type="cofactor">
    <cofactor evidence="1">
        <name>FAD</name>
        <dbReference type="ChEBI" id="CHEBI:57692"/>
    </cofactor>
</comment>